<keyword evidence="1" id="KW-1133">Transmembrane helix</keyword>
<evidence type="ECO:0000313" key="2">
    <source>
        <dbReference type="EMBL" id="RSL91496.1"/>
    </source>
</evidence>
<dbReference type="AlphaFoldDB" id="A0A428SP09"/>
<dbReference type="Proteomes" id="UP000287144">
    <property type="component" value="Unassembled WGS sequence"/>
</dbReference>
<organism evidence="2 3">
    <name type="scientific">Fusarium oligoseptatum</name>
    <dbReference type="NCBI Taxonomy" id="2604345"/>
    <lineage>
        <taxon>Eukaryota</taxon>
        <taxon>Fungi</taxon>
        <taxon>Dikarya</taxon>
        <taxon>Ascomycota</taxon>
        <taxon>Pezizomycotina</taxon>
        <taxon>Sordariomycetes</taxon>
        <taxon>Hypocreomycetidae</taxon>
        <taxon>Hypocreales</taxon>
        <taxon>Nectriaceae</taxon>
        <taxon>Fusarium</taxon>
        <taxon>Fusarium solani species complex</taxon>
    </lineage>
</organism>
<protein>
    <submittedName>
        <fullName evidence="2">Uncharacterized protein</fullName>
    </submittedName>
</protein>
<name>A0A428SP09_9HYPO</name>
<feature type="transmembrane region" description="Helical" evidence="1">
    <location>
        <begin position="20"/>
        <end position="41"/>
    </location>
</feature>
<keyword evidence="1" id="KW-0472">Membrane</keyword>
<reference evidence="2 3" key="1">
    <citation type="submission" date="2017-06" db="EMBL/GenBank/DDBJ databases">
        <title>Comparative genomic analysis of Ambrosia Fusariam Clade fungi.</title>
        <authorList>
            <person name="Stajich J.E."/>
            <person name="Carrillo J."/>
            <person name="Kijimoto T."/>
            <person name="Eskalen A."/>
            <person name="O'Donnell K."/>
            <person name="Kasson M."/>
        </authorList>
    </citation>
    <scope>NUCLEOTIDE SEQUENCE [LARGE SCALE GENOMIC DNA]</scope>
    <source>
        <strain evidence="2 3">NRRL62579</strain>
    </source>
</reference>
<feature type="transmembrane region" description="Helical" evidence="1">
    <location>
        <begin position="111"/>
        <end position="132"/>
    </location>
</feature>
<dbReference type="PANTHER" id="PTHR35408">
    <property type="entry name" value="CHROMOSOME 15, WHOLE GENOME SHOTGUN SEQUENCE"/>
    <property type="match status" value="1"/>
</dbReference>
<accession>A0A428SP09</accession>
<gene>
    <name evidence="2" type="ORF">CEP52_014253</name>
</gene>
<proteinExistence type="predicted"/>
<keyword evidence="3" id="KW-1185">Reference proteome</keyword>
<dbReference type="STRING" id="1325735.A0A428SP09"/>
<sequence length="133" mass="14721">MTRHRLKEKSFWVAILETAKWLPFLLLFFGGISINCAKALLCHAFSINIEWASTSKELGPTGIYIGLNKMMHRFKYTFLICIIIAAGMIYMAVGAPWGWTIAPGQFSAGTYAIVPLAVQVSCAFTLPLFLGLT</sequence>
<evidence type="ECO:0000256" key="1">
    <source>
        <dbReference type="SAM" id="Phobius"/>
    </source>
</evidence>
<evidence type="ECO:0000313" key="3">
    <source>
        <dbReference type="Proteomes" id="UP000287144"/>
    </source>
</evidence>
<keyword evidence="1" id="KW-0812">Transmembrane</keyword>
<comment type="caution">
    <text evidence="2">The sequence shown here is derived from an EMBL/GenBank/DDBJ whole genome shotgun (WGS) entry which is preliminary data.</text>
</comment>
<dbReference type="EMBL" id="NKCK01000217">
    <property type="protein sequence ID" value="RSL91496.1"/>
    <property type="molecule type" value="Genomic_DNA"/>
</dbReference>
<feature type="transmembrane region" description="Helical" evidence="1">
    <location>
        <begin position="76"/>
        <end position="99"/>
    </location>
</feature>
<dbReference type="PANTHER" id="PTHR35408:SF2">
    <property type="entry name" value="GLYCOSYLTRANSFERASE 2-LIKE DOMAIN-CONTAINING PROTEIN"/>
    <property type="match status" value="1"/>
</dbReference>